<comment type="caution">
    <text evidence="1">The sequence shown here is derived from an EMBL/GenBank/DDBJ whole genome shotgun (WGS) entry which is preliminary data.</text>
</comment>
<sequence length="88" mass="9648">MILSSSLVTNCDLEQDGDEDIKNSICQGGQLHDIILLCVHLEDKKKSAAKVRAVRRGTGHRQESGRKLSDDVCELILAAGSYRSLKPI</sequence>
<evidence type="ECO:0000313" key="2">
    <source>
        <dbReference type="Proteomes" id="UP000499080"/>
    </source>
</evidence>
<dbReference type="EMBL" id="BGPR01010603">
    <property type="protein sequence ID" value="GBN47019.1"/>
    <property type="molecule type" value="Genomic_DNA"/>
</dbReference>
<keyword evidence="2" id="KW-1185">Reference proteome</keyword>
<dbReference type="Proteomes" id="UP000499080">
    <property type="component" value="Unassembled WGS sequence"/>
</dbReference>
<gene>
    <name evidence="1" type="ORF">AVEN_171956_1</name>
</gene>
<reference evidence="1 2" key="1">
    <citation type="journal article" date="2019" name="Sci. Rep.">
        <title>Orb-weaving spider Araneus ventricosus genome elucidates the spidroin gene catalogue.</title>
        <authorList>
            <person name="Kono N."/>
            <person name="Nakamura H."/>
            <person name="Ohtoshi R."/>
            <person name="Moran D.A.P."/>
            <person name="Shinohara A."/>
            <person name="Yoshida Y."/>
            <person name="Fujiwara M."/>
            <person name="Mori M."/>
            <person name="Tomita M."/>
            <person name="Arakawa K."/>
        </authorList>
    </citation>
    <scope>NUCLEOTIDE SEQUENCE [LARGE SCALE GENOMIC DNA]</scope>
</reference>
<evidence type="ECO:0000313" key="1">
    <source>
        <dbReference type="EMBL" id="GBN47019.1"/>
    </source>
</evidence>
<proteinExistence type="predicted"/>
<protein>
    <submittedName>
        <fullName evidence="1">Uncharacterized protein</fullName>
    </submittedName>
</protein>
<dbReference type="AlphaFoldDB" id="A0A4Y2P7M4"/>
<organism evidence="1 2">
    <name type="scientific">Araneus ventricosus</name>
    <name type="common">Orbweaver spider</name>
    <name type="synonym">Epeira ventricosa</name>
    <dbReference type="NCBI Taxonomy" id="182803"/>
    <lineage>
        <taxon>Eukaryota</taxon>
        <taxon>Metazoa</taxon>
        <taxon>Ecdysozoa</taxon>
        <taxon>Arthropoda</taxon>
        <taxon>Chelicerata</taxon>
        <taxon>Arachnida</taxon>
        <taxon>Araneae</taxon>
        <taxon>Araneomorphae</taxon>
        <taxon>Entelegynae</taxon>
        <taxon>Araneoidea</taxon>
        <taxon>Araneidae</taxon>
        <taxon>Araneus</taxon>
    </lineage>
</organism>
<name>A0A4Y2P7M4_ARAVE</name>
<accession>A0A4Y2P7M4</accession>